<name>A0A645CBC7_9ZZZZ</name>
<dbReference type="EMBL" id="VSSQ01025837">
    <property type="protein sequence ID" value="MPM74246.1"/>
    <property type="molecule type" value="Genomic_DNA"/>
</dbReference>
<gene>
    <name evidence="1" type="ORF">SDC9_121231</name>
</gene>
<accession>A0A645CBC7</accession>
<sequence length="77" mass="9126">MEDSIISKYYGIIFDKMKTHGLLSKDGTPQPLSENDFCRYCKQVIRDSELERLRVEFMVLDELVNGYQERFNIVVIF</sequence>
<proteinExistence type="predicted"/>
<evidence type="ECO:0000313" key="1">
    <source>
        <dbReference type="EMBL" id="MPM74246.1"/>
    </source>
</evidence>
<dbReference type="AlphaFoldDB" id="A0A645CBC7"/>
<protein>
    <submittedName>
        <fullName evidence="1">Uncharacterized protein</fullName>
    </submittedName>
</protein>
<reference evidence="1" key="1">
    <citation type="submission" date="2019-08" db="EMBL/GenBank/DDBJ databases">
        <authorList>
            <person name="Kucharzyk K."/>
            <person name="Murdoch R.W."/>
            <person name="Higgins S."/>
            <person name="Loffler F."/>
        </authorList>
    </citation>
    <scope>NUCLEOTIDE SEQUENCE</scope>
</reference>
<organism evidence="1">
    <name type="scientific">bioreactor metagenome</name>
    <dbReference type="NCBI Taxonomy" id="1076179"/>
    <lineage>
        <taxon>unclassified sequences</taxon>
        <taxon>metagenomes</taxon>
        <taxon>ecological metagenomes</taxon>
    </lineage>
</organism>
<comment type="caution">
    <text evidence="1">The sequence shown here is derived from an EMBL/GenBank/DDBJ whole genome shotgun (WGS) entry which is preliminary data.</text>
</comment>